<evidence type="ECO:0000256" key="1">
    <source>
        <dbReference type="SAM" id="MobiDB-lite"/>
    </source>
</evidence>
<proteinExistence type="predicted"/>
<feature type="compositionally biased region" description="Low complexity" evidence="1">
    <location>
        <begin position="11"/>
        <end position="26"/>
    </location>
</feature>
<gene>
    <name evidence="2" type="ORF">CSSPTR1EN2_LOCUS14609</name>
</gene>
<sequence>MRIRKRQQRGAPASAAAPNTSSSDANLPVSLPAAGAAGAAGGRVEESVATIEPLNVNPGVQEQTAVVRELAEQVEIQAVHESSSGTLVAEELSQSSMRRGSFTWLDKLWHTKGFQPAEPHVGLEEYLSSWNVGQKSISFAGESSAIAPASSTFPLPDVSPKAAGEQQGLLKLQREEFFYAGEEMSAGEKLEPAIASYQSIMNTAISVSSGSLAPVPHAGSHAIQRYNSCASGTDSTPTIIATSEHRQSSTVPRAMISLTGSSGSDVNLGGEPSVARDSDVVDHLLRSDASIPKPVSDVQRSVVLVQEADHDIDIEARTQAASIQVAIDSQLAMDRKADRPRQLEDDVALADPAGSEEARSGRGLIGQIVERSSKSSDDPGCRGIAHQQVEEAGVETLQACVTSRYEPTKMTAIKTWQTDITAAAASSSTGYMILCGHWGVRHDIMPALVERLSSCLICAQEKAGLGNIIHALKIWCRSGHRSGGLGSARAIKDCWTHRAITKFHEKKILLTRLFQHPWLLQLPLFSALRITMIQPIFNLQKI</sequence>
<dbReference type="Proteomes" id="UP001497512">
    <property type="component" value="Chromosome 3"/>
</dbReference>
<dbReference type="EMBL" id="OZ019895">
    <property type="protein sequence ID" value="CAK9219540.1"/>
    <property type="molecule type" value="Genomic_DNA"/>
</dbReference>
<evidence type="ECO:0000313" key="2">
    <source>
        <dbReference type="EMBL" id="CAK9219540.1"/>
    </source>
</evidence>
<name>A0ABP0UF21_9BRYO</name>
<feature type="region of interest" description="Disordered" evidence="1">
    <location>
        <begin position="336"/>
        <end position="365"/>
    </location>
</feature>
<keyword evidence="3" id="KW-1185">Reference proteome</keyword>
<reference evidence="2" key="1">
    <citation type="submission" date="2024-02" db="EMBL/GenBank/DDBJ databases">
        <authorList>
            <consortium name="ELIXIR-Norway"/>
            <consortium name="Elixir Norway"/>
        </authorList>
    </citation>
    <scope>NUCLEOTIDE SEQUENCE</scope>
</reference>
<accession>A0ABP0UF21</accession>
<protein>
    <submittedName>
        <fullName evidence="2">Uncharacterized protein</fullName>
    </submittedName>
</protein>
<feature type="region of interest" description="Disordered" evidence="1">
    <location>
        <begin position="1"/>
        <end position="29"/>
    </location>
</feature>
<organism evidence="2 3">
    <name type="scientific">Sphagnum troendelagicum</name>
    <dbReference type="NCBI Taxonomy" id="128251"/>
    <lineage>
        <taxon>Eukaryota</taxon>
        <taxon>Viridiplantae</taxon>
        <taxon>Streptophyta</taxon>
        <taxon>Embryophyta</taxon>
        <taxon>Bryophyta</taxon>
        <taxon>Sphagnophytina</taxon>
        <taxon>Sphagnopsida</taxon>
        <taxon>Sphagnales</taxon>
        <taxon>Sphagnaceae</taxon>
        <taxon>Sphagnum</taxon>
    </lineage>
</organism>
<evidence type="ECO:0000313" key="3">
    <source>
        <dbReference type="Proteomes" id="UP001497512"/>
    </source>
</evidence>